<accession>A0ACD3B0E6</accession>
<organism evidence="1 2">
    <name type="scientific">Pluteus cervinus</name>
    <dbReference type="NCBI Taxonomy" id="181527"/>
    <lineage>
        <taxon>Eukaryota</taxon>
        <taxon>Fungi</taxon>
        <taxon>Dikarya</taxon>
        <taxon>Basidiomycota</taxon>
        <taxon>Agaricomycotina</taxon>
        <taxon>Agaricomycetes</taxon>
        <taxon>Agaricomycetidae</taxon>
        <taxon>Agaricales</taxon>
        <taxon>Pluteineae</taxon>
        <taxon>Pluteaceae</taxon>
        <taxon>Pluteus</taxon>
    </lineage>
</organism>
<evidence type="ECO:0000313" key="2">
    <source>
        <dbReference type="Proteomes" id="UP000308600"/>
    </source>
</evidence>
<dbReference type="EMBL" id="ML208300">
    <property type="protein sequence ID" value="TFK71270.1"/>
    <property type="molecule type" value="Genomic_DNA"/>
</dbReference>
<proteinExistence type="predicted"/>
<dbReference type="Proteomes" id="UP000308600">
    <property type="component" value="Unassembled WGS sequence"/>
</dbReference>
<keyword evidence="2" id="KW-1185">Reference proteome</keyword>
<gene>
    <name evidence="1" type="ORF">BDN72DRAFT_817724</name>
</gene>
<evidence type="ECO:0000313" key="1">
    <source>
        <dbReference type="EMBL" id="TFK71270.1"/>
    </source>
</evidence>
<sequence>MARPDLTFSQTTAQTFFNFARKWLTISSLATVPVTFLVNAPFGRFTPSGDSIFLVDGIKSWILMELVSPIMFTYCFFKSPLSYYRPALPAPISPQAILAACFLIHYANRAIISPLRTPRRSKSHIIVPMSAVGFNLLNGSMMGSYLSSPFARIFLTPDVTFARTSFWVGLLLWAVGFAGNIIHDEILLDIRRKAKVGKGKGKSKTEEDDGKKAKNGEKPSQERPKGEYYGIPQGWLYDYISYPNYFCEWVEWFGFALAASPLPFELPAVITSLPSLLVNPIDFVLALGPVLPAALGGLWQLLLFVLSPAFLQWIVNGINSPTYLWGQTLTPPHIFFMAEVATMFPRAWNGHKWYKTTFKESYPKDRKVVIPWIL</sequence>
<reference evidence="1 2" key="1">
    <citation type="journal article" date="2019" name="Nat. Ecol. Evol.">
        <title>Megaphylogeny resolves global patterns of mushroom evolution.</title>
        <authorList>
            <person name="Varga T."/>
            <person name="Krizsan K."/>
            <person name="Foldi C."/>
            <person name="Dima B."/>
            <person name="Sanchez-Garcia M."/>
            <person name="Sanchez-Ramirez S."/>
            <person name="Szollosi G.J."/>
            <person name="Szarkandi J.G."/>
            <person name="Papp V."/>
            <person name="Albert L."/>
            <person name="Andreopoulos W."/>
            <person name="Angelini C."/>
            <person name="Antonin V."/>
            <person name="Barry K.W."/>
            <person name="Bougher N.L."/>
            <person name="Buchanan P."/>
            <person name="Buyck B."/>
            <person name="Bense V."/>
            <person name="Catcheside P."/>
            <person name="Chovatia M."/>
            <person name="Cooper J."/>
            <person name="Damon W."/>
            <person name="Desjardin D."/>
            <person name="Finy P."/>
            <person name="Geml J."/>
            <person name="Haridas S."/>
            <person name="Hughes K."/>
            <person name="Justo A."/>
            <person name="Karasinski D."/>
            <person name="Kautmanova I."/>
            <person name="Kiss B."/>
            <person name="Kocsube S."/>
            <person name="Kotiranta H."/>
            <person name="LaButti K.M."/>
            <person name="Lechner B.E."/>
            <person name="Liimatainen K."/>
            <person name="Lipzen A."/>
            <person name="Lukacs Z."/>
            <person name="Mihaltcheva S."/>
            <person name="Morgado L.N."/>
            <person name="Niskanen T."/>
            <person name="Noordeloos M.E."/>
            <person name="Ohm R.A."/>
            <person name="Ortiz-Santana B."/>
            <person name="Ovrebo C."/>
            <person name="Racz N."/>
            <person name="Riley R."/>
            <person name="Savchenko A."/>
            <person name="Shiryaev A."/>
            <person name="Soop K."/>
            <person name="Spirin V."/>
            <person name="Szebenyi C."/>
            <person name="Tomsovsky M."/>
            <person name="Tulloss R.E."/>
            <person name="Uehling J."/>
            <person name="Grigoriev I.V."/>
            <person name="Vagvolgyi C."/>
            <person name="Papp T."/>
            <person name="Martin F.M."/>
            <person name="Miettinen O."/>
            <person name="Hibbett D.S."/>
            <person name="Nagy L.G."/>
        </authorList>
    </citation>
    <scope>NUCLEOTIDE SEQUENCE [LARGE SCALE GENOMIC DNA]</scope>
    <source>
        <strain evidence="1 2">NL-1719</strain>
    </source>
</reference>
<protein>
    <submittedName>
        <fullName evidence="1">Uncharacterized protein</fullName>
    </submittedName>
</protein>
<name>A0ACD3B0E6_9AGAR</name>